<keyword evidence="1" id="KW-0812">Transmembrane</keyword>
<accession>A0A9X3ARA3</accession>
<organism evidence="2 3">
    <name type="scientific">Thalassolituus pacificus</name>
    <dbReference type="NCBI Taxonomy" id="2975440"/>
    <lineage>
        <taxon>Bacteria</taxon>
        <taxon>Pseudomonadati</taxon>
        <taxon>Pseudomonadota</taxon>
        <taxon>Gammaproteobacteria</taxon>
        <taxon>Oceanospirillales</taxon>
        <taxon>Oceanospirillaceae</taxon>
        <taxon>Thalassolituus</taxon>
    </lineage>
</organism>
<evidence type="ECO:0000256" key="1">
    <source>
        <dbReference type="SAM" id="Phobius"/>
    </source>
</evidence>
<gene>
    <name evidence="2" type="ORF">NYR02_00790</name>
</gene>
<sequence length="442" mass="51454">MRIKKEMTRINELLGKAIVIIKGKPISEDSNLITFRPLIALTAVFVLLEIYYFFAICYPIESTNIKAAYTALKEHKFIYEIGGVYLALVAFFTAWHRSLVTSFQSSLQVSTKNITNYFSMSKYISDNIDRFSEESQDPFSFKIKPKDGFGPIIQYLFQAPENGLFTLNQALHRDVKIFIQSAEKVINESNFKEDTNAFKKNYSDLTDNEKSILKENRKFLETFEIYDLKETHESRERIDEILSRCNLIDNIPRNKISKLHFEIIESETDGIFKVFKAACIYSHFLVTLSLIANSLPISKHEKEPIISTLNYLKEFLEEIRIPLDIRTEEIRRITKDNVDTDLVTIKRLIAFAYESKEYIPIIDESALMRISKAKNINQMINYDDCEKLIHILAMGICKKSNNTRIDITQFHTFNPEKPNCIFDIWKRCYQKNEATDAPVNQL</sequence>
<keyword evidence="1" id="KW-1133">Transmembrane helix</keyword>
<keyword evidence="1" id="KW-0472">Membrane</keyword>
<dbReference type="Proteomes" id="UP001147830">
    <property type="component" value="Unassembled WGS sequence"/>
</dbReference>
<protein>
    <submittedName>
        <fullName evidence="2">Uncharacterized protein</fullName>
    </submittedName>
</protein>
<dbReference type="RefSeq" id="WP_260974491.1">
    <property type="nucleotide sequence ID" value="NZ_JAOANI010000002.1"/>
</dbReference>
<evidence type="ECO:0000313" key="2">
    <source>
        <dbReference type="EMBL" id="MCT7357558.1"/>
    </source>
</evidence>
<feature type="transmembrane region" description="Helical" evidence="1">
    <location>
        <begin position="77"/>
        <end position="95"/>
    </location>
</feature>
<dbReference type="EMBL" id="JAOANI010000002">
    <property type="protein sequence ID" value="MCT7357558.1"/>
    <property type="molecule type" value="Genomic_DNA"/>
</dbReference>
<reference evidence="2" key="2">
    <citation type="submission" date="2022-08" db="EMBL/GenBank/DDBJ databases">
        <authorList>
            <person name="Dong C."/>
        </authorList>
    </citation>
    <scope>NUCLEOTIDE SEQUENCE</scope>
    <source>
        <strain evidence="2">59MF3M-4</strain>
    </source>
</reference>
<reference evidence="2" key="1">
    <citation type="journal article" date="2022" name="Front. Microbiol.">
        <title>Genome-based taxonomic rearrangement of Oceanobacter-related bacteria including the description of Thalassolituus hydrocarbonoclasticus sp. nov. and Thalassolituus pacificus sp. nov. and emended description of the genus Thalassolituus.</title>
        <authorList>
            <person name="Dong C."/>
            <person name="Wei L."/>
            <person name="Wang J."/>
            <person name="Lai Q."/>
            <person name="Huang Z."/>
            <person name="Shao Z."/>
        </authorList>
    </citation>
    <scope>NUCLEOTIDE SEQUENCE</scope>
    <source>
        <strain evidence="2">59MF3M-4</strain>
    </source>
</reference>
<proteinExistence type="predicted"/>
<evidence type="ECO:0000313" key="3">
    <source>
        <dbReference type="Proteomes" id="UP001147830"/>
    </source>
</evidence>
<dbReference type="AlphaFoldDB" id="A0A9X3ARA3"/>
<name>A0A9X3ARA3_9GAMM</name>
<feature type="transmembrane region" description="Helical" evidence="1">
    <location>
        <begin position="38"/>
        <end position="56"/>
    </location>
</feature>
<keyword evidence="3" id="KW-1185">Reference proteome</keyword>
<comment type="caution">
    <text evidence="2">The sequence shown here is derived from an EMBL/GenBank/DDBJ whole genome shotgun (WGS) entry which is preliminary data.</text>
</comment>